<dbReference type="SUPFAM" id="SSF56024">
    <property type="entry name" value="Phospholipase D/nuclease"/>
    <property type="match status" value="1"/>
</dbReference>
<evidence type="ECO:0000313" key="2">
    <source>
        <dbReference type="EMBL" id="MEA5522335.1"/>
    </source>
</evidence>
<dbReference type="Pfam" id="PF13091">
    <property type="entry name" value="PLDc_2"/>
    <property type="match status" value="1"/>
</dbReference>
<dbReference type="Gene3D" id="3.30.870.10">
    <property type="entry name" value="Endonuclease Chain A"/>
    <property type="match status" value="1"/>
</dbReference>
<keyword evidence="3" id="KW-1185">Reference proteome</keyword>
<reference evidence="2 3" key="1">
    <citation type="submission" date="2023-12" db="EMBL/GenBank/DDBJ databases">
        <title>Baltic Sea Cyanobacteria.</title>
        <authorList>
            <person name="Delbaje E."/>
            <person name="Fewer D.P."/>
            <person name="Shishido T.K."/>
        </authorList>
    </citation>
    <scope>NUCLEOTIDE SEQUENCE [LARGE SCALE GENOMIC DNA]</scope>
    <source>
        <strain evidence="2 3">CCNP 1315</strain>
    </source>
</reference>
<dbReference type="EMBL" id="JAYGHT010000165">
    <property type="protein sequence ID" value="MEA5522335.1"/>
    <property type="molecule type" value="Genomic_DNA"/>
</dbReference>
<comment type="caution">
    <text evidence="2">The sequence shown here is derived from an EMBL/GenBank/DDBJ whole genome shotgun (WGS) entry which is preliminary data.</text>
</comment>
<sequence>TNCQKQISTIKQLFKADFYKKIYKLSPNNNILIAPDNMRNNVEHLINSAQHSINMLFPLITNDSRIFAVLRNRIKAGVTISAICSPNIFSLDGSTTLDVNYFIELVQIGVRLKFSYNPPIHCRVIVIDSQCSNNKKAYIGSGHLKTHCLDFNREIAVITSQPEVITQIANLFETLWAESEVPFLEH</sequence>
<accession>A0ABU5U572</accession>
<organism evidence="2 3">
    <name type="scientific">Limnoraphis robusta CCNP1315</name>
    <dbReference type="NCBI Taxonomy" id="3110306"/>
    <lineage>
        <taxon>Bacteria</taxon>
        <taxon>Bacillati</taxon>
        <taxon>Cyanobacteriota</taxon>
        <taxon>Cyanophyceae</taxon>
        <taxon>Oscillatoriophycideae</taxon>
        <taxon>Oscillatoriales</taxon>
        <taxon>Sirenicapillariaceae</taxon>
        <taxon>Limnoraphis</taxon>
    </lineage>
</organism>
<feature type="domain" description="Phospholipase D-like" evidence="1">
    <location>
        <begin position="44"/>
        <end position="176"/>
    </location>
</feature>
<evidence type="ECO:0000259" key="1">
    <source>
        <dbReference type="Pfam" id="PF13091"/>
    </source>
</evidence>
<feature type="non-terminal residue" evidence="2">
    <location>
        <position position="1"/>
    </location>
</feature>
<dbReference type="RefSeq" id="WP_323307005.1">
    <property type="nucleotide sequence ID" value="NZ_JAYGHT010000165.1"/>
</dbReference>
<evidence type="ECO:0000313" key="3">
    <source>
        <dbReference type="Proteomes" id="UP001301728"/>
    </source>
</evidence>
<proteinExistence type="predicted"/>
<dbReference type="InterPro" id="IPR025202">
    <property type="entry name" value="PLD-like_dom"/>
</dbReference>
<protein>
    <submittedName>
        <fullName evidence="2">Phospholipase D-like domain-containing protein</fullName>
    </submittedName>
</protein>
<dbReference type="Proteomes" id="UP001301728">
    <property type="component" value="Unassembled WGS sequence"/>
</dbReference>
<name>A0ABU5U572_9CYAN</name>
<gene>
    <name evidence="2" type="ORF">VB854_25690</name>
</gene>